<dbReference type="AlphaFoldDB" id="A0A067BWY8"/>
<protein>
    <recommendedName>
        <fullName evidence="3">glucan endo-1,3-beta-D-glucosidase</fullName>
        <ecNumber evidence="3">3.2.1.39</ecNumber>
    </recommendedName>
    <alternativeName>
        <fullName evidence="13">Endo-1,3-beta-glucanase btgC</fullName>
    </alternativeName>
    <alternativeName>
        <fullName evidence="12">Laminarinase btgC</fullName>
    </alternativeName>
</protein>
<keyword evidence="14" id="KW-0812">Transmembrane</keyword>
<dbReference type="InterPro" id="IPR035992">
    <property type="entry name" value="Ricin_B-like_lectins"/>
</dbReference>
<keyword evidence="17" id="KW-1185">Reference proteome</keyword>
<evidence type="ECO:0000256" key="11">
    <source>
        <dbReference type="ARBA" id="ARBA00037649"/>
    </source>
</evidence>
<dbReference type="KEGG" id="spar:SPRG_15910"/>
<comment type="subcellular location">
    <subcellularLocation>
        <location evidence="2">Cell membrane</location>
    </subcellularLocation>
</comment>
<dbReference type="GO" id="GO:0005886">
    <property type="term" value="C:plasma membrane"/>
    <property type="evidence" value="ECO:0007669"/>
    <property type="project" value="UniProtKB-SubCell"/>
</dbReference>
<name>A0A067BWY8_SAPPC</name>
<proteinExistence type="predicted"/>
<dbReference type="Gene3D" id="3.20.20.80">
    <property type="entry name" value="Glycosidases"/>
    <property type="match status" value="1"/>
</dbReference>
<dbReference type="PROSITE" id="PS50231">
    <property type="entry name" value="RICIN_B_LECTIN"/>
    <property type="match status" value="1"/>
</dbReference>
<evidence type="ECO:0000256" key="1">
    <source>
        <dbReference type="ARBA" id="ARBA00000382"/>
    </source>
</evidence>
<evidence type="ECO:0000256" key="12">
    <source>
        <dbReference type="ARBA" id="ARBA00042373"/>
    </source>
</evidence>
<feature type="domain" description="Ricin B lectin" evidence="15">
    <location>
        <begin position="345"/>
        <end position="467"/>
    </location>
</feature>
<dbReference type="OrthoDB" id="62471at2759"/>
<dbReference type="GeneID" id="24137588"/>
<evidence type="ECO:0000256" key="8">
    <source>
        <dbReference type="ARBA" id="ARBA00023277"/>
    </source>
</evidence>
<evidence type="ECO:0000313" key="17">
    <source>
        <dbReference type="Proteomes" id="UP000030745"/>
    </source>
</evidence>
<evidence type="ECO:0000313" key="16">
    <source>
        <dbReference type="EMBL" id="KDO18811.1"/>
    </source>
</evidence>
<keyword evidence="6 14" id="KW-0472">Membrane</keyword>
<dbReference type="InterPro" id="IPR017853">
    <property type="entry name" value="GH"/>
</dbReference>
<dbReference type="Proteomes" id="UP000030745">
    <property type="component" value="Unassembled WGS sequence"/>
</dbReference>
<dbReference type="EMBL" id="KK583392">
    <property type="protein sequence ID" value="KDO18811.1"/>
    <property type="molecule type" value="Genomic_DNA"/>
</dbReference>
<evidence type="ECO:0000256" key="9">
    <source>
        <dbReference type="ARBA" id="ARBA00023316"/>
    </source>
</evidence>
<dbReference type="PANTHER" id="PTHR16631">
    <property type="entry name" value="GLUCAN 1,3-BETA-GLUCOSIDASE"/>
    <property type="match status" value="1"/>
</dbReference>
<evidence type="ECO:0000256" key="3">
    <source>
        <dbReference type="ARBA" id="ARBA00012780"/>
    </source>
</evidence>
<keyword evidence="7" id="KW-0325">Glycoprotein</keyword>
<keyword evidence="10" id="KW-0624">Polysaccharide degradation</keyword>
<gene>
    <name evidence="16" type="ORF">SPRG_15910</name>
</gene>
<feature type="transmembrane region" description="Helical" evidence="14">
    <location>
        <begin position="38"/>
        <end position="58"/>
    </location>
</feature>
<dbReference type="EC" id="3.2.1.39" evidence="3"/>
<dbReference type="Pfam" id="PF00652">
    <property type="entry name" value="Ricin_B_lectin"/>
    <property type="match status" value="2"/>
</dbReference>
<evidence type="ECO:0000259" key="15">
    <source>
        <dbReference type="SMART" id="SM00458"/>
    </source>
</evidence>
<dbReference type="SUPFAM" id="SSF51445">
    <property type="entry name" value="(Trans)glycosidases"/>
    <property type="match status" value="1"/>
</dbReference>
<comment type="catalytic activity">
    <reaction evidence="1">
        <text>Hydrolysis of (1-&gt;3)-beta-D-glucosidic linkages in (1-&gt;3)-beta-D-glucans.</text>
        <dbReference type="EC" id="3.2.1.39"/>
    </reaction>
</comment>
<dbReference type="SUPFAM" id="SSF50370">
    <property type="entry name" value="Ricin B-like lectins"/>
    <property type="match status" value="2"/>
</dbReference>
<keyword evidence="5" id="KW-0378">Hydrolase</keyword>
<dbReference type="CDD" id="cd00161">
    <property type="entry name" value="beta-trefoil_Ricin-like"/>
    <property type="match status" value="1"/>
</dbReference>
<evidence type="ECO:0000256" key="6">
    <source>
        <dbReference type="ARBA" id="ARBA00023136"/>
    </source>
</evidence>
<keyword evidence="9" id="KW-0961">Cell wall biogenesis/degradation</keyword>
<dbReference type="GO" id="GO:0042973">
    <property type="term" value="F:glucan endo-1,3-beta-D-glucosidase activity"/>
    <property type="evidence" value="ECO:0007669"/>
    <property type="project" value="UniProtKB-EC"/>
</dbReference>
<dbReference type="PANTHER" id="PTHR16631:SF17">
    <property type="entry name" value="GLUCAN ENDO-1,3-BETA-GLUCOSIDASE BTGC"/>
    <property type="match status" value="1"/>
</dbReference>
<feature type="domain" description="Ricin B lectin" evidence="15">
    <location>
        <begin position="471"/>
        <end position="598"/>
    </location>
</feature>
<evidence type="ECO:0000256" key="10">
    <source>
        <dbReference type="ARBA" id="ARBA00023326"/>
    </source>
</evidence>
<keyword evidence="14" id="KW-1133">Transmembrane helix</keyword>
<keyword evidence="8" id="KW-0119">Carbohydrate metabolism</keyword>
<organism evidence="16 17">
    <name type="scientific">Saprolegnia parasitica (strain CBS 223.65)</name>
    <dbReference type="NCBI Taxonomy" id="695850"/>
    <lineage>
        <taxon>Eukaryota</taxon>
        <taxon>Sar</taxon>
        <taxon>Stramenopiles</taxon>
        <taxon>Oomycota</taxon>
        <taxon>Saprolegniomycetes</taxon>
        <taxon>Saprolegniales</taxon>
        <taxon>Saprolegniaceae</taxon>
        <taxon>Saprolegnia</taxon>
    </lineage>
</organism>
<dbReference type="InterPro" id="IPR050732">
    <property type="entry name" value="Beta-glucan_modifiers"/>
</dbReference>
<sequence length="599" mass="65881">MHSISYVSETQLVTSMSEVDDFARAKKPAPRRWRSKRILGLLGALVLVAIAVGVVTTLSSDATTATALRSGATTYGMAIGYDTYQADKIDAHFAKIATRFSAVRSFQTWLPKNDNVIDAAARHNLFVYAGIWLRQGGDFARDVQAAIDGARRHPSTVKAIFVGNEELSNGWGPDQLIRSIHDVRARFIAAGLGHIPIGTVQIDGDLLTHPRVADVCDVVGANMHAFFSSAPYSNTDPMRDTRARWEAIVAKFGSKAVITEVGWPFAGGSYGSHVASYDMAVSYFNAFRDWVRQGNGGPLPAYFMFHDNPSKGGFEAHFGLADGNANWKLELNAPSTAPVPMSPTDPQFLLQTATGSVIYEMYKRLFAYAESPCANERWRYNRATNQIVSISSGQCLDAYLANARFYVHVWPCDASNRNQLWTIDATSNIVKHRVHNNLCLDVDPTKADASVQVWACNGGANQQIRVVLDLPRLGLQSRQTNTVLVGTNEDRVAFRNVKGAASAAWTLLQSRNMLLHEASGKCLDGYEFKNGGAVHLWRCDETNANQKWIYDSNTLQLRHGTRPEFCLDMGPAAGASPYLYACHGQNDPYVSFQQFALVP</sequence>
<dbReference type="RefSeq" id="XP_012210475.1">
    <property type="nucleotide sequence ID" value="XM_012355085.1"/>
</dbReference>
<comment type="function">
    <text evidence="11">Glucanases play a role in cell expansion during growth, in cell-cell fusion during mating, and in spore release during sporulation. This enzyme may be involved in beta-glucan degradation. Active on laminarin and lichenan.</text>
</comment>
<dbReference type="Gene3D" id="2.80.10.50">
    <property type="match status" value="2"/>
</dbReference>
<evidence type="ECO:0000256" key="4">
    <source>
        <dbReference type="ARBA" id="ARBA00022475"/>
    </source>
</evidence>
<evidence type="ECO:0000256" key="13">
    <source>
        <dbReference type="ARBA" id="ARBA00043078"/>
    </source>
</evidence>
<evidence type="ECO:0000256" key="2">
    <source>
        <dbReference type="ARBA" id="ARBA00004236"/>
    </source>
</evidence>
<reference evidence="16 17" key="1">
    <citation type="journal article" date="2013" name="PLoS Genet.">
        <title>Distinctive expansion of potential virulence genes in the genome of the oomycete fish pathogen Saprolegnia parasitica.</title>
        <authorList>
            <person name="Jiang R.H."/>
            <person name="de Bruijn I."/>
            <person name="Haas B.J."/>
            <person name="Belmonte R."/>
            <person name="Lobach L."/>
            <person name="Christie J."/>
            <person name="van den Ackerveken G."/>
            <person name="Bottin A."/>
            <person name="Bulone V."/>
            <person name="Diaz-Moreno S.M."/>
            <person name="Dumas B."/>
            <person name="Fan L."/>
            <person name="Gaulin E."/>
            <person name="Govers F."/>
            <person name="Grenville-Briggs L.J."/>
            <person name="Horner N.R."/>
            <person name="Levin J.Z."/>
            <person name="Mammella M."/>
            <person name="Meijer H.J."/>
            <person name="Morris P."/>
            <person name="Nusbaum C."/>
            <person name="Oome S."/>
            <person name="Phillips A.J."/>
            <person name="van Rooyen D."/>
            <person name="Rzeszutek E."/>
            <person name="Saraiva M."/>
            <person name="Secombes C.J."/>
            <person name="Seidl M.F."/>
            <person name="Snel B."/>
            <person name="Stassen J.H."/>
            <person name="Sykes S."/>
            <person name="Tripathy S."/>
            <person name="van den Berg H."/>
            <person name="Vega-Arreguin J.C."/>
            <person name="Wawra S."/>
            <person name="Young S.K."/>
            <person name="Zeng Q."/>
            <person name="Dieguez-Uribeondo J."/>
            <person name="Russ C."/>
            <person name="Tyler B.M."/>
            <person name="van West P."/>
        </authorList>
    </citation>
    <scope>NUCLEOTIDE SEQUENCE [LARGE SCALE GENOMIC DNA]</scope>
    <source>
        <strain evidence="16 17">CBS 223.65</strain>
    </source>
</reference>
<dbReference type="SMART" id="SM00458">
    <property type="entry name" value="RICIN"/>
    <property type="match status" value="2"/>
</dbReference>
<dbReference type="OMA" id="GANMHAF"/>
<dbReference type="VEuPathDB" id="FungiDB:SPRG_15910"/>
<evidence type="ECO:0000256" key="7">
    <source>
        <dbReference type="ARBA" id="ARBA00023180"/>
    </source>
</evidence>
<evidence type="ECO:0000256" key="5">
    <source>
        <dbReference type="ARBA" id="ARBA00022801"/>
    </source>
</evidence>
<dbReference type="InterPro" id="IPR000772">
    <property type="entry name" value="Ricin_B_lectin"/>
</dbReference>
<accession>A0A067BWY8</accession>
<dbReference type="GO" id="GO:0000272">
    <property type="term" value="P:polysaccharide catabolic process"/>
    <property type="evidence" value="ECO:0007669"/>
    <property type="project" value="UniProtKB-KW"/>
</dbReference>
<keyword evidence="4" id="KW-1003">Cell membrane</keyword>
<evidence type="ECO:0000256" key="14">
    <source>
        <dbReference type="SAM" id="Phobius"/>
    </source>
</evidence>
<dbReference type="STRING" id="695850.A0A067BWY8"/>
<dbReference type="GO" id="GO:0071555">
    <property type="term" value="P:cell wall organization"/>
    <property type="evidence" value="ECO:0007669"/>
    <property type="project" value="UniProtKB-KW"/>
</dbReference>